<dbReference type="AlphaFoldDB" id="A0A3N4I8Q3"/>
<accession>A0A3N4I8Q3</accession>
<keyword evidence="1" id="KW-0472">Membrane</keyword>
<evidence type="ECO:0000256" key="1">
    <source>
        <dbReference type="SAM" id="Phobius"/>
    </source>
</evidence>
<organism evidence="2 3">
    <name type="scientific">Ascobolus immersus RN42</name>
    <dbReference type="NCBI Taxonomy" id="1160509"/>
    <lineage>
        <taxon>Eukaryota</taxon>
        <taxon>Fungi</taxon>
        <taxon>Dikarya</taxon>
        <taxon>Ascomycota</taxon>
        <taxon>Pezizomycotina</taxon>
        <taxon>Pezizomycetes</taxon>
        <taxon>Pezizales</taxon>
        <taxon>Ascobolaceae</taxon>
        <taxon>Ascobolus</taxon>
    </lineage>
</organism>
<gene>
    <name evidence="2" type="ORF">BJ508DRAFT_118322</name>
</gene>
<proteinExistence type="predicted"/>
<name>A0A3N4I8Q3_ASCIM</name>
<sequence length="104" mass="11961">MRLKMFAERMYFVVCQKRHCCLWIHSTHCALWAGVTSVFWTFCLWLVYSCSSCFNSCLFHSLPSLLLCSPFTRPSFAAQDPWTRWADSIDKESVANVLGAPRAS</sequence>
<keyword evidence="3" id="KW-1185">Reference proteome</keyword>
<dbReference type="EMBL" id="ML119683">
    <property type="protein sequence ID" value="RPA81018.1"/>
    <property type="molecule type" value="Genomic_DNA"/>
</dbReference>
<protein>
    <submittedName>
        <fullName evidence="2">Uncharacterized protein</fullName>
    </submittedName>
</protein>
<evidence type="ECO:0000313" key="3">
    <source>
        <dbReference type="Proteomes" id="UP000275078"/>
    </source>
</evidence>
<reference evidence="2 3" key="1">
    <citation type="journal article" date="2018" name="Nat. Ecol. Evol.">
        <title>Pezizomycetes genomes reveal the molecular basis of ectomycorrhizal truffle lifestyle.</title>
        <authorList>
            <person name="Murat C."/>
            <person name="Payen T."/>
            <person name="Noel B."/>
            <person name="Kuo A."/>
            <person name="Morin E."/>
            <person name="Chen J."/>
            <person name="Kohler A."/>
            <person name="Krizsan K."/>
            <person name="Balestrini R."/>
            <person name="Da Silva C."/>
            <person name="Montanini B."/>
            <person name="Hainaut M."/>
            <person name="Levati E."/>
            <person name="Barry K.W."/>
            <person name="Belfiori B."/>
            <person name="Cichocki N."/>
            <person name="Clum A."/>
            <person name="Dockter R.B."/>
            <person name="Fauchery L."/>
            <person name="Guy J."/>
            <person name="Iotti M."/>
            <person name="Le Tacon F."/>
            <person name="Lindquist E.A."/>
            <person name="Lipzen A."/>
            <person name="Malagnac F."/>
            <person name="Mello A."/>
            <person name="Molinier V."/>
            <person name="Miyauchi S."/>
            <person name="Poulain J."/>
            <person name="Riccioni C."/>
            <person name="Rubini A."/>
            <person name="Sitrit Y."/>
            <person name="Splivallo R."/>
            <person name="Traeger S."/>
            <person name="Wang M."/>
            <person name="Zifcakova L."/>
            <person name="Wipf D."/>
            <person name="Zambonelli A."/>
            <person name="Paolocci F."/>
            <person name="Nowrousian M."/>
            <person name="Ottonello S."/>
            <person name="Baldrian P."/>
            <person name="Spatafora J.W."/>
            <person name="Henrissat B."/>
            <person name="Nagy L.G."/>
            <person name="Aury J.M."/>
            <person name="Wincker P."/>
            <person name="Grigoriev I.V."/>
            <person name="Bonfante P."/>
            <person name="Martin F.M."/>
        </authorList>
    </citation>
    <scope>NUCLEOTIDE SEQUENCE [LARGE SCALE GENOMIC DNA]</scope>
    <source>
        <strain evidence="2 3">RN42</strain>
    </source>
</reference>
<evidence type="ECO:0000313" key="2">
    <source>
        <dbReference type="EMBL" id="RPA81018.1"/>
    </source>
</evidence>
<feature type="transmembrane region" description="Helical" evidence="1">
    <location>
        <begin position="21"/>
        <end position="48"/>
    </location>
</feature>
<keyword evidence="1" id="KW-1133">Transmembrane helix</keyword>
<keyword evidence="1" id="KW-0812">Transmembrane</keyword>
<dbReference type="Proteomes" id="UP000275078">
    <property type="component" value="Unassembled WGS sequence"/>
</dbReference>